<dbReference type="InterPro" id="IPR041581">
    <property type="entry name" value="Glyoxalase_6"/>
</dbReference>
<evidence type="ECO:0000313" key="2">
    <source>
        <dbReference type="EMBL" id="CAB4559101.1"/>
    </source>
</evidence>
<dbReference type="PANTHER" id="PTHR35908">
    <property type="entry name" value="HYPOTHETICAL FUSION PROTEIN"/>
    <property type="match status" value="1"/>
</dbReference>
<dbReference type="Pfam" id="PF18029">
    <property type="entry name" value="Glyoxalase_6"/>
    <property type="match status" value="1"/>
</dbReference>
<reference evidence="2" key="1">
    <citation type="submission" date="2020-05" db="EMBL/GenBank/DDBJ databases">
        <authorList>
            <person name="Chiriac C."/>
            <person name="Salcher M."/>
            <person name="Ghai R."/>
            <person name="Kavagutti S V."/>
        </authorList>
    </citation>
    <scope>NUCLEOTIDE SEQUENCE</scope>
</reference>
<organism evidence="2">
    <name type="scientific">freshwater metagenome</name>
    <dbReference type="NCBI Taxonomy" id="449393"/>
    <lineage>
        <taxon>unclassified sequences</taxon>
        <taxon>metagenomes</taxon>
        <taxon>ecological metagenomes</taxon>
    </lineage>
</organism>
<dbReference type="Gene3D" id="3.10.180.10">
    <property type="entry name" value="2,3-Dihydroxybiphenyl 1,2-Dioxygenase, domain 1"/>
    <property type="match status" value="1"/>
</dbReference>
<dbReference type="AlphaFoldDB" id="A0A6J6D534"/>
<name>A0A6J6D534_9ZZZZ</name>
<dbReference type="PANTHER" id="PTHR35908:SF1">
    <property type="entry name" value="CONSERVED PROTEIN"/>
    <property type="match status" value="1"/>
</dbReference>
<protein>
    <submittedName>
        <fullName evidence="2">Unannotated protein</fullName>
    </submittedName>
</protein>
<feature type="domain" description="Glyoxalase-like" evidence="1">
    <location>
        <begin position="10"/>
        <end position="126"/>
    </location>
</feature>
<dbReference type="SUPFAM" id="SSF54593">
    <property type="entry name" value="Glyoxalase/Bleomycin resistance protein/Dihydroxybiphenyl dioxygenase"/>
    <property type="match status" value="1"/>
</dbReference>
<sequence length="134" mass="15220">MAIAHYAYTALDCNNPVELAHFYSKITGHKVQPFDEGETAETCEWLELLDEAGFTKMAFQKIENYQKPTWPTGGLPQQAHMDFHAKDLDIAEKQLLEIGAVKAEFQPKPHRFRIYLDLAGHPFCIVQSDHASCN</sequence>
<accession>A0A6J6D534</accession>
<evidence type="ECO:0000259" key="1">
    <source>
        <dbReference type="Pfam" id="PF18029"/>
    </source>
</evidence>
<dbReference type="InterPro" id="IPR029068">
    <property type="entry name" value="Glyas_Bleomycin-R_OHBP_Dase"/>
</dbReference>
<gene>
    <name evidence="2" type="ORF">UFOPK1541_00756</name>
</gene>
<dbReference type="EMBL" id="CAEZTA010000115">
    <property type="protein sequence ID" value="CAB4559101.1"/>
    <property type="molecule type" value="Genomic_DNA"/>
</dbReference>
<proteinExistence type="predicted"/>